<dbReference type="Pfam" id="PF04130">
    <property type="entry name" value="GCP_C_terminal"/>
    <property type="match status" value="1"/>
</dbReference>
<dbReference type="Pfam" id="PF14609">
    <property type="entry name" value="GCP5-Mod21_N"/>
    <property type="match status" value="1"/>
</dbReference>
<dbReference type="STRING" id="329884.A0A4U0WRC4"/>
<dbReference type="Gene3D" id="1.20.120.1900">
    <property type="entry name" value="Gamma-tubulin complex, C-terminal domain"/>
    <property type="match status" value="1"/>
</dbReference>
<dbReference type="PANTHER" id="PTHR19302:SF33">
    <property type="entry name" value="GAMMA-TUBULIN COMPLEX COMPONENT 5"/>
    <property type="match status" value="1"/>
</dbReference>
<dbReference type="InterPro" id="IPR041470">
    <property type="entry name" value="GCP_N"/>
</dbReference>
<dbReference type="GO" id="GO:0005816">
    <property type="term" value="C:spindle pole body"/>
    <property type="evidence" value="ECO:0007669"/>
    <property type="project" value="UniProtKB-ARBA"/>
</dbReference>
<dbReference type="GO" id="GO:0000930">
    <property type="term" value="C:gamma-tubulin complex"/>
    <property type="evidence" value="ECO:0007669"/>
    <property type="project" value="TreeGrafter"/>
</dbReference>
<evidence type="ECO:0000313" key="11">
    <source>
        <dbReference type="Proteomes" id="UP000309340"/>
    </source>
</evidence>
<gene>
    <name evidence="10" type="ORF">B0A55_10568</name>
</gene>
<dbReference type="OrthoDB" id="66546at2759"/>
<keyword evidence="11" id="KW-1185">Reference proteome</keyword>
<comment type="caution">
    <text evidence="10">The sequence shown here is derived from an EMBL/GenBank/DDBJ whole genome shotgun (WGS) entry which is preliminary data.</text>
</comment>
<dbReference type="InterPro" id="IPR059169">
    <property type="entry name" value="GCP5_N_ext"/>
</dbReference>
<reference evidence="10 11" key="1">
    <citation type="submission" date="2017-03" db="EMBL/GenBank/DDBJ databases">
        <title>Genomes of endolithic fungi from Antarctica.</title>
        <authorList>
            <person name="Coleine C."/>
            <person name="Masonjones S."/>
            <person name="Stajich J.E."/>
        </authorList>
    </citation>
    <scope>NUCLEOTIDE SEQUENCE [LARGE SCALE GENOMIC DNA]</scope>
    <source>
        <strain evidence="10 11">CCFEE 5184</strain>
    </source>
</reference>
<evidence type="ECO:0000256" key="2">
    <source>
        <dbReference type="ARBA" id="ARBA00022490"/>
    </source>
</evidence>
<protein>
    <recommendedName>
        <fullName evidence="5">Spindle pole body component</fullName>
    </recommendedName>
</protein>
<sequence length="830" mass="91535">MAHAATIGELAGSLITSITGFPNDHNLFRSLKDRTVRGLKDSSRRRTNPFEVNDRFSGLIEKFAVRNRDDLAGEIKSRLDSLPKAKWTPEILSLLLQLSDRPLENTHIRDLDLLTSPLSPPSEPTWEEIVAEDPLTDSDIWDDVDREYHSSGDDALFDDELNSEPTTSTQATSYSEEDFAALARLHVVRPDADLILDVRSAKQALSASGKSNGAGRVLSELIIIRETLSMLHGLPTHLFDVDPHNGAVTVNNGFTIATMTIVVLQHVLARFAEIGRRLNFLRRWTSTEQRKAHMQSIQATVQQSMKIFTLRIGALEQRLVRSQDGCIVSLVDLRTEMEALARPMVRLSEIITDEASIDVVGRSPFALLNLLYDEACIAHLAGDDELFAVVGQAMLAGLRTYLLPVLSWSLSGTLPSKDAEDFFVRQHEKECELGEMWHKRYALRPLPDGSVCAPDMIQPFVEQVYALGKSKAFSKLLGVQSEDETAGSTNVHKALDIISINQCLKSSPLIPFDELIRASLADCMATLSPTTGLSVPTFLLDGLLRTIHALAHVFLSRDGMLLQAYAELLFDRIRRDPETWNDSFILTRLAQSTLGAAPNVDAHCIDVDVPSRSNLTLPGSPLRRLDHLELTYAISWPVQNVTRSRDLPTYTAAFGLLMQLECAAHLLRLQLFNLRKLESSCRHLARGLQMALGLRTRLLWFVSTLRAHIATTAAVLASELAVQLKAAEGIDTMAEIWASHDKRLQASLLLTPKLAPIRDAITSILRLCESLADAWSLLLDSDASSEAVAGMTATFNKSLSFISAGLRGVSRAGGEPALEALSERLQWSGG</sequence>
<dbReference type="GO" id="GO:0051321">
    <property type="term" value="P:meiotic cell cycle"/>
    <property type="evidence" value="ECO:0007669"/>
    <property type="project" value="TreeGrafter"/>
</dbReference>
<dbReference type="Pfam" id="PF17681">
    <property type="entry name" value="GCP_N_terminal"/>
    <property type="match status" value="1"/>
</dbReference>
<dbReference type="CDD" id="cd22572">
    <property type="entry name" value="GCP5_NTD"/>
    <property type="match status" value="1"/>
</dbReference>
<name>A0A4U0WRC4_9PEZI</name>
<dbReference type="GO" id="GO:0043015">
    <property type="term" value="F:gamma-tubulin binding"/>
    <property type="evidence" value="ECO:0007669"/>
    <property type="project" value="InterPro"/>
</dbReference>
<feature type="domain" description="Gamma tubulin complex component protein N-terminal" evidence="9">
    <location>
        <begin position="224"/>
        <end position="480"/>
    </location>
</feature>
<feature type="domain" description="Gamma-Tubulin ring complex non-core subunit mod21 N-terminal" evidence="8">
    <location>
        <begin position="65"/>
        <end position="154"/>
    </location>
</feature>
<dbReference type="GO" id="GO:0000278">
    <property type="term" value="P:mitotic cell cycle"/>
    <property type="evidence" value="ECO:0007669"/>
    <property type="project" value="TreeGrafter"/>
</dbReference>
<dbReference type="GO" id="GO:0031122">
    <property type="term" value="P:cytoplasmic microtubule organization"/>
    <property type="evidence" value="ECO:0007669"/>
    <property type="project" value="TreeGrafter"/>
</dbReference>
<dbReference type="GO" id="GO:0051225">
    <property type="term" value="P:spindle assembly"/>
    <property type="evidence" value="ECO:0007669"/>
    <property type="project" value="TreeGrafter"/>
</dbReference>
<evidence type="ECO:0000256" key="1">
    <source>
        <dbReference type="ARBA" id="ARBA00010337"/>
    </source>
</evidence>
<feature type="compositionally biased region" description="Polar residues" evidence="6">
    <location>
        <begin position="163"/>
        <end position="173"/>
    </location>
</feature>
<evidence type="ECO:0000259" key="8">
    <source>
        <dbReference type="Pfam" id="PF14609"/>
    </source>
</evidence>
<evidence type="ECO:0000256" key="6">
    <source>
        <dbReference type="SAM" id="MobiDB-lite"/>
    </source>
</evidence>
<dbReference type="InterPro" id="IPR032797">
    <property type="entry name" value="Mod21_N"/>
</dbReference>
<dbReference type="InterPro" id="IPR007259">
    <property type="entry name" value="GCP"/>
</dbReference>
<comment type="similarity">
    <text evidence="1 5">Belongs to the TUBGCP family.</text>
</comment>
<evidence type="ECO:0000256" key="3">
    <source>
        <dbReference type="ARBA" id="ARBA00022701"/>
    </source>
</evidence>
<dbReference type="InterPro" id="IPR042241">
    <property type="entry name" value="GCP_C_sf"/>
</dbReference>
<organism evidence="10 11">
    <name type="scientific">Friedmanniomyces simplex</name>
    <dbReference type="NCBI Taxonomy" id="329884"/>
    <lineage>
        <taxon>Eukaryota</taxon>
        <taxon>Fungi</taxon>
        <taxon>Dikarya</taxon>
        <taxon>Ascomycota</taxon>
        <taxon>Pezizomycotina</taxon>
        <taxon>Dothideomycetes</taxon>
        <taxon>Dothideomycetidae</taxon>
        <taxon>Mycosphaerellales</taxon>
        <taxon>Teratosphaeriaceae</taxon>
        <taxon>Friedmanniomyces</taxon>
    </lineage>
</organism>
<comment type="subcellular location">
    <subcellularLocation>
        <location evidence="5">Cytoplasm</location>
        <location evidence="5">Cytoskeleton</location>
        <location evidence="5">Microtubule organizing center</location>
    </subcellularLocation>
</comment>
<dbReference type="GO" id="GO:0000922">
    <property type="term" value="C:spindle pole"/>
    <property type="evidence" value="ECO:0007669"/>
    <property type="project" value="InterPro"/>
</dbReference>
<feature type="domain" description="Gamma tubulin complex component C-terminal" evidence="7">
    <location>
        <begin position="543"/>
        <end position="828"/>
    </location>
</feature>
<dbReference type="EMBL" id="NAJQ01000775">
    <property type="protein sequence ID" value="TKA65023.1"/>
    <property type="molecule type" value="Genomic_DNA"/>
</dbReference>
<dbReference type="InterPro" id="IPR040457">
    <property type="entry name" value="GCP_C"/>
</dbReference>
<evidence type="ECO:0000256" key="4">
    <source>
        <dbReference type="ARBA" id="ARBA00023212"/>
    </source>
</evidence>
<dbReference type="Proteomes" id="UP000309340">
    <property type="component" value="Unassembled WGS sequence"/>
</dbReference>
<evidence type="ECO:0000259" key="9">
    <source>
        <dbReference type="Pfam" id="PF17681"/>
    </source>
</evidence>
<dbReference type="GO" id="GO:0007020">
    <property type="term" value="P:microtubule nucleation"/>
    <property type="evidence" value="ECO:0007669"/>
    <property type="project" value="InterPro"/>
</dbReference>
<dbReference type="AlphaFoldDB" id="A0A4U0WRC4"/>
<keyword evidence="4 5" id="KW-0206">Cytoskeleton</keyword>
<evidence type="ECO:0000256" key="5">
    <source>
        <dbReference type="RuleBase" id="RU363050"/>
    </source>
</evidence>
<feature type="region of interest" description="Disordered" evidence="6">
    <location>
        <begin position="152"/>
        <end position="173"/>
    </location>
</feature>
<evidence type="ECO:0000313" key="10">
    <source>
        <dbReference type="EMBL" id="TKA65023.1"/>
    </source>
</evidence>
<dbReference type="GO" id="GO:0005874">
    <property type="term" value="C:microtubule"/>
    <property type="evidence" value="ECO:0007669"/>
    <property type="project" value="UniProtKB-KW"/>
</dbReference>
<accession>A0A4U0WRC4</accession>
<dbReference type="PANTHER" id="PTHR19302">
    <property type="entry name" value="GAMMA TUBULIN COMPLEX PROTEIN"/>
    <property type="match status" value="1"/>
</dbReference>
<proteinExistence type="inferred from homology"/>
<keyword evidence="3 5" id="KW-0493">Microtubule</keyword>
<dbReference type="GO" id="GO:0051011">
    <property type="term" value="F:microtubule minus-end binding"/>
    <property type="evidence" value="ECO:0007669"/>
    <property type="project" value="TreeGrafter"/>
</dbReference>
<evidence type="ECO:0000259" key="7">
    <source>
        <dbReference type="Pfam" id="PF04130"/>
    </source>
</evidence>
<keyword evidence="2 5" id="KW-0963">Cytoplasm</keyword>